<dbReference type="GO" id="GO:0004930">
    <property type="term" value="F:G protein-coupled receptor activity"/>
    <property type="evidence" value="ECO:0007669"/>
    <property type="project" value="UniProtKB-KW"/>
</dbReference>
<dbReference type="PROSITE" id="PS50262">
    <property type="entry name" value="G_PROTEIN_RECEP_F1_2"/>
    <property type="match status" value="1"/>
</dbReference>
<keyword evidence="5" id="KW-0297">G-protein coupled receptor</keyword>
<accession>G3VH67</accession>
<dbReference type="HOGENOM" id="CLU_009579_4_1_1"/>
<name>G3VH67_SARHA</name>
<reference evidence="12 13" key="1">
    <citation type="journal article" date="2011" name="Proc. Natl. Acad. Sci. U.S.A.">
        <title>Genetic diversity and population structure of the endangered marsupial Sarcophilus harrisii (Tasmanian devil).</title>
        <authorList>
            <person name="Miller W."/>
            <person name="Hayes V.M."/>
            <person name="Ratan A."/>
            <person name="Petersen D.C."/>
            <person name="Wittekindt N.E."/>
            <person name="Miller J."/>
            <person name="Walenz B."/>
            <person name="Knight J."/>
            <person name="Qi J."/>
            <person name="Zhao F."/>
            <person name="Wang Q."/>
            <person name="Bedoya-Reina O.C."/>
            <person name="Katiyar N."/>
            <person name="Tomsho L.P."/>
            <person name="Kasson L.M."/>
            <person name="Hardie R.A."/>
            <person name="Woodbridge P."/>
            <person name="Tindall E.A."/>
            <person name="Bertelsen M.F."/>
            <person name="Dixon D."/>
            <person name="Pyecroft S."/>
            <person name="Helgen K.M."/>
            <person name="Lesk A.M."/>
            <person name="Pringle T.H."/>
            <person name="Patterson N."/>
            <person name="Zhang Y."/>
            <person name="Kreiss A."/>
            <person name="Woods G.M."/>
            <person name="Jones M.E."/>
            <person name="Schuster S.C."/>
        </authorList>
    </citation>
    <scope>NUCLEOTIDE SEQUENCE [LARGE SCALE GENOMIC DNA]</scope>
</reference>
<sequence length="279" mass="30257">GRGLGRTFSIILLSLMVLLGLGGLVGNGLMLWLLGFRAKRNPFSVYILHLAGADFLFLGCQTVFAILSFSRGQQPLYLVVAFLWFVAGLGLLVAVSLEQCLVALFPRWSARRPKHTSACTCALVWALSLLLVPGHACGLLSGGSSWLTCFQYHAVSSICMFLLFSALCVSSVVLLVRVQCCSQSSSKPPFYCFVLQLVPLFFFCGLPFLVYWTVKNTLGSLASFFSFFLSIAELLACVNSSTKPLVYFCNASHRQDLQRAWAGGGGGGGGRAGSPRPWR</sequence>
<feature type="domain" description="G-protein coupled receptors family 1 profile" evidence="11">
    <location>
        <begin position="26"/>
        <end position="247"/>
    </location>
</feature>
<dbReference type="AlphaFoldDB" id="G3VH67"/>
<feature type="transmembrane region" description="Helical" evidence="10">
    <location>
        <begin position="12"/>
        <end position="34"/>
    </location>
</feature>
<dbReference type="FunFam" id="1.20.1070.10:FF:000193">
    <property type="entry name" value="Mas-related G-protein coupled receptor member E"/>
    <property type="match status" value="1"/>
</dbReference>
<dbReference type="PRINTS" id="PR00237">
    <property type="entry name" value="GPCRRHODOPSN"/>
</dbReference>
<dbReference type="PANTHER" id="PTHR11334">
    <property type="entry name" value="MAS-RELATED G-PROTEIN COUPLED RECEPTOR"/>
    <property type="match status" value="1"/>
</dbReference>
<evidence type="ECO:0000256" key="4">
    <source>
        <dbReference type="ARBA" id="ARBA00022989"/>
    </source>
</evidence>
<keyword evidence="2" id="KW-1003">Cell membrane</keyword>
<reference evidence="12" key="3">
    <citation type="submission" date="2025-09" db="UniProtKB">
        <authorList>
            <consortium name="Ensembl"/>
        </authorList>
    </citation>
    <scope>IDENTIFICATION</scope>
</reference>
<protein>
    <submittedName>
        <fullName evidence="12">MAS related GPR family member G</fullName>
    </submittedName>
</protein>
<keyword evidence="13" id="KW-1185">Reference proteome</keyword>
<feature type="transmembrane region" description="Helical" evidence="10">
    <location>
        <begin position="46"/>
        <end position="70"/>
    </location>
</feature>
<keyword evidence="8" id="KW-0807">Transducer</keyword>
<dbReference type="Proteomes" id="UP000007648">
    <property type="component" value="Unassembled WGS sequence"/>
</dbReference>
<comment type="subcellular location">
    <subcellularLocation>
        <location evidence="1">Cell membrane</location>
        <topology evidence="1">Multi-pass membrane protein</topology>
    </subcellularLocation>
</comment>
<keyword evidence="7" id="KW-0675">Receptor</keyword>
<evidence type="ECO:0000256" key="8">
    <source>
        <dbReference type="ARBA" id="ARBA00023224"/>
    </source>
</evidence>
<dbReference type="Gene3D" id="1.20.1070.10">
    <property type="entry name" value="Rhodopsin 7-helix transmembrane proteins"/>
    <property type="match status" value="1"/>
</dbReference>
<evidence type="ECO:0000256" key="3">
    <source>
        <dbReference type="ARBA" id="ARBA00022692"/>
    </source>
</evidence>
<dbReference type="PRINTS" id="PR02108">
    <property type="entry name" value="MRGPCRFAMILY"/>
</dbReference>
<keyword evidence="6 10" id="KW-0472">Membrane</keyword>
<dbReference type="SUPFAM" id="SSF81321">
    <property type="entry name" value="Family A G protein-coupled receptor-like"/>
    <property type="match status" value="1"/>
</dbReference>
<dbReference type="eggNOG" id="ENOG502TKZP">
    <property type="taxonomic scope" value="Eukaryota"/>
</dbReference>
<evidence type="ECO:0000259" key="11">
    <source>
        <dbReference type="PROSITE" id="PS50262"/>
    </source>
</evidence>
<dbReference type="InterPro" id="IPR026234">
    <property type="entry name" value="MRGPCRFAMILY"/>
</dbReference>
<evidence type="ECO:0000313" key="13">
    <source>
        <dbReference type="Proteomes" id="UP000007648"/>
    </source>
</evidence>
<feature type="transmembrane region" description="Helical" evidence="10">
    <location>
        <begin position="190"/>
        <end position="212"/>
    </location>
</feature>
<dbReference type="InParanoid" id="G3VH67"/>
<keyword evidence="3 10" id="KW-0812">Transmembrane</keyword>
<evidence type="ECO:0000256" key="6">
    <source>
        <dbReference type="ARBA" id="ARBA00023136"/>
    </source>
</evidence>
<proteinExistence type="inferred from homology"/>
<feature type="transmembrane region" description="Helical" evidence="10">
    <location>
        <begin position="154"/>
        <end position="178"/>
    </location>
</feature>
<dbReference type="PANTHER" id="PTHR11334:SF32">
    <property type="entry name" value="MAS-RELATED G-PROTEIN COUPLED RECEPTOR MEMBER G"/>
    <property type="match status" value="1"/>
</dbReference>
<gene>
    <name evidence="12" type="primary">MRGPRG</name>
</gene>
<dbReference type="Ensembl" id="ENSSHAT00000002549.2">
    <property type="protein sequence ID" value="ENSSHAP00000002521.2"/>
    <property type="gene ID" value="ENSSHAG00000002233.2"/>
</dbReference>
<evidence type="ECO:0000256" key="7">
    <source>
        <dbReference type="ARBA" id="ARBA00023170"/>
    </source>
</evidence>
<organism evidence="12 13">
    <name type="scientific">Sarcophilus harrisii</name>
    <name type="common">Tasmanian devil</name>
    <name type="synonym">Sarcophilus laniarius</name>
    <dbReference type="NCBI Taxonomy" id="9305"/>
    <lineage>
        <taxon>Eukaryota</taxon>
        <taxon>Metazoa</taxon>
        <taxon>Chordata</taxon>
        <taxon>Craniata</taxon>
        <taxon>Vertebrata</taxon>
        <taxon>Euteleostomi</taxon>
        <taxon>Mammalia</taxon>
        <taxon>Metatheria</taxon>
        <taxon>Dasyuromorphia</taxon>
        <taxon>Dasyuridae</taxon>
        <taxon>Sarcophilus</taxon>
    </lineage>
</organism>
<evidence type="ECO:0000256" key="1">
    <source>
        <dbReference type="ARBA" id="ARBA00004651"/>
    </source>
</evidence>
<evidence type="ECO:0000256" key="2">
    <source>
        <dbReference type="ARBA" id="ARBA00022475"/>
    </source>
</evidence>
<reference evidence="12" key="2">
    <citation type="submission" date="2025-08" db="UniProtKB">
        <authorList>
            <consortium name="Ensembl"/>
        </authorList>
    </citation>
    <scope>IDENTIFICATION</scope>
</reference>
<evidence type="ECO:0000256" key="10">
    <source>
        <dbReference type="SAM" id="Phobius"/>
    </source>
</evidence>
<dbReference type="GeneTree" id="ENSGT01030000234639"/>
<feature type="transmembrane region" description="Helical" evidence="10">
    <location>
        <begin position="218"/>
        <end position="238"/>
    </location>
</feature>
<evidence type="ECO:0000256" key="9">
    <source>
        <dbReference type="ARBA" id="ARBA00061394"/>
    </source>
</evidence>
<dbReference type="InterPro" id="IPR000276">
    <property type="entry name" value="GPCR_Rhodpsn"/>
</dbReference>
<dbReference type="InterPro" id="IPR017452">
    <property type="entry name" value="GPCR_Rhodpsn_7TM"/>
</dbReference>
<dbReference type="GO" id="GO:0005886">
    <property type="term" value="C:plasma membrane"/>
    <property type="evidence" value="ECO:0007669"/>
    <property type="project" value="UniProtKB-SubCell"/>
</dbReference>
<feature type="transmembrane region" description="Helical" evidence="10">
    <location>
        <begin position="118"/>
        <end position="142"/>
    </location>
</feature>
<feature type="transmembrane region" description="Helical" evidence="10">
    <location>
        <begin position="76"/>
        <end position="97"/>
    </location>
</feature>
<comment type="similarity">
    <text evidence="9">Belongs to the G-protein coupled receptor 1 family. Mas subfamily.</text>
</comment>
<evidence type="ECO:0000313" key="12">
    <source>
        <dbReference type="Ensembl" id="ENSSHAP00000002521.2"/>
    </source>
</evidence>
<evidence type="ECO:0000256" key="5">
    <source>
        <dbReference type="ARBA" id="ARBA00023040"/>
    </source>
</evidence>
<keyword evidence="4 10" id="KW-1133">Transmembrane helix</keyword>